<dbReference type="EMBL" id="AUXX01000045">
    <property type="protein sequence ID" value="KZN61381.1"/>
    <property type="molecule type" value="Genomic_DNA"/>
</dbReference>
<dbReference type="AlphaFoldDB" id="A0A167JMV6"/>
<dbReference type="RefSeq" id="WP_063382514.1">
    <property type="nucleotide sequence ID" value="NZ_AUXX01000045.1"/>
</dbReference>
<comment type="caution">
    <text evidence="1">The sequence shown here is derived from an EMBL/GenBank/DDBJ whole genome shotgun (WGS) entry which is preliminary data.</text>
</comment>
<evidence type="ECO:0000313" key="2">
    <source>
        <dbReference type="Proteomes" id="UP000076661"/>
    </source>
</evidence>
<accession>A0A167JMV6</accession>
<gene>
    <name evidence="1" type="ORF">N478_04755</name>
</gene>
<protein>
    <submittedName>
        <fullName evidence="1">Uncharacterized protein</fullName>
    </submittedName>
</protein>
<organism evidence="1 2">
    <name type="scientific">Pseudoalteromonas luteoviolacea S4060-1</name>
    <dbReference type="NCBI Taxonomy" id="1365257"/>
    <lineage>
        <taxon>Bacteria</taxon>
        <taxon>Pseudomonadati</taxon>
        <taxon>Pseudomonadota</taxon>
        <taxon>Gammaproteobacteria</taxon>
        <taxon>Alteromonadales</taxon>
        <taxon>Pseudoalteromonadaceae</taxon>
        <taxon>Pseudoalteromonas</taxon>
    </lineage>
</organism>
<evidence type="ECO:0000313" key="1">
    <source>
        <dbReference type="EMBL" id="KZN61381.1"/>
    </source>
</evidence>
<dbReference type="Proteomes" id="UP000076661">
    <property type="component" value="Unassembled WGS sequence"/>
</dbReference>
<dbReference type="PATRIC" id="fig|1365257.3.peg.4266"/>
<name>A0A167JMV6_9GAMM</name>
<proteinExistence type="predicted"/>
<reference evidence="1 2" key="1">
    <citation type="submission" date="2013-07" db="EMBL/GenBank/DDBJ databases">
        <title>Comparative Genomic and Metabolomic Analysis of Twelve Strains of Pseudoalteromonas luteoviolacea.</title>
        <authorList>
            <person name="Vynne N.G."/>
            <person name="Mansson M."/>
            <person name="Gram L."/>
        </authorList>
    </citation>
    <scope>NUCLEOTIDE SEQUENCE [LARGE SCALE GENOMIC DNA]</scope>
    <source>
        <strain evidence="1 2">S4060-1</strain>
    </source>
</reference>
<sequence length="333" mass="38589">MKYVLPFIFLTVAPVVPATTLKPGHFLKWNSDHTERAIRPVYPVTQKDAHRFKTYKVNVKAAKPSSVCFYAFLKPSNDSNFGAHCVRFSYSELGETRTFFNASGEQVANRDGVYIEKYLLKGDKYPRLLQFLNEDGKLTENSSGVAEFHFKRDGAGRRVSEVRLNLNKQVVHEHNGFYEARFAFDNNDYATYRKGFDRSGAIMEGPSGYATAYFWFDENGTFSKEEFRDLNDRLVLGPSGYFARIEYKDIDEYGNWHKIALFDEKEQLVSKYAAYAVAKYNQFNQRQSITYYDVNMNRAENNRGVAKYQYIYDAQQNFIKREGYSLANKLVSQ</sequence>